<dbReference type="InterPro" id="IPR006314">
    <property type="entry name" value="Dyp_peroxidase"/>
</dbReference>
<evidence type="ECO:0000256" key="4">
    <source>
        <dbReference type="ARBA" id="ARBA00022723"/>
    </source>
</evidence>
<evidence type="ECO:0000256" key="7">
    <source>
        <dbReference type="ARBA" id="ARBA00023004"/>
    </source>
</evidence>
<evidence type="ECO:0000256" key="1">
    <source>
        <dbReference type="ARBA" id="ARBA00001970"/>
    </source>
</evidence>
<feature type="domain" description="Dyp-type peroxidase C-terminal" evidence="11">
    <location>
        <begin position="226"/>
        <end position="407"/>
    </location>
</feature>
<dbReference type="GO" id="GO:0020037">
    <property type="term" value="F:heme binding"/>
    <property type="evidence" value="ECO:0007669"/>
    <property type="project" value="InterPro"/>
</dbReference>
<name>A0A5P2DSQ8_STRVZ</name>
<dbReference type="Proteomes" id="UP000324101">
    <property type="component" value="Chromosome"/>
</dbReference>
<evidence type="ECO:0000256" key="8">
    <source>
        <dbReference type="ARBA" id="ARBA00025737"/>
    </source>
</evidence>
<evidence type="ECO:0000259" key="10">
    <source>
        <dbReference type="Pfam" id="PF04261"/>
    </source>
</evidence>
<dbReference type="GO" id="GO:0004601">
    <property type="term" value="F:peroxidase activity"/>
    <property type="evidence" value="ECO:0007669"/>
    <property type="project" value="UniProtKB-KW"/>
</dbReference>
<dbReference type="InterPro" id="IPR006311">
    <property type="entry name" value="TAT_signal"/>
</dbReference>
<evidence type="ECO:0000313" key="12">
    <source>
        <dbReference type="EMBL" id="QES58224.1"/>
    </source>
</evidence>
<accession>A0A5P2DSQ8</accession>
<evidence type="ECO:0000256" key="2">
    <source>
        <dbReference type="ARBA" id="ARBA00022559"/>
    </source>
</evidence>
<dbReference type="Pfam" id="PF20628">
    <property type="entry name" value="Dyp_perox_C"/>
    <property type="match status" value="1"/>
</dbReference>
<gene>
    <name evidence="12" type="ORF">DEJ51_32180</name>
</gene>
<dbReference type="InterPro" id="IPR048328">
    <property type="entry name" value="Dyp_perox_C"/>
</dbReference>
<evidence type="ECO:0000259" key="11">
    <source>
        <dbReference type="Pfam" id="PF20628"/>
    </source>
</evidence>
<dbReference type="InterPro" id="IPR011008">
    <property type="entry name" value="Dimeric_a/b-barrel"/>
</dbReference>
<comment type="similarity">
    <text evidence="8">Belongs to the DyP-type peroxidase family.</text>
</comment>
<keyword evidence="4" id="KW-0479">Metal-binding</keyword>
<feature type="region of interest" description="Disordered" evidence="9">
    <location>
        <begin position="290"/>
        <end position="315"/>
    </location>
</feature>
<evidence type="ECO:0000256" key="9">
    <source>
        <dbReference type="SAM" id="MobiDB-lite"/>
    </source>
</evidence>
<dbReference type="GO" id="GO:0005829">
    <property type="term" value="C:cytosol"/>
    <property type="evidence" value="ECO:0007669"/>
    <property type="project" value="TreeGrafter"/>
</dbReference>
<dbReference type="OrthoDB" id="9781066at2"/>
<protein>
    <submittedName>
        <fullName evidence="12">Deferrochelatase/peroxidase EfeB</fullName>
    </submittedName>
</protein>
<dbReference type="Pfam" id="PF04261">
    <property type="entry name" value="Dyp_perox_N"/>
    <property type="match status" value="1"/>
</dbReference>
<evidence type="ECO:0000313" key="13">
    <source>
        <dbReference type="Proteomes" id="UP000324101"/>
    </source>
</evidence>
<dbReference type="AlphaFoldDB" id="A0A5P2DSQ8"/>
<dbReference type="EMBL" id="CP029189">
    <property type="protein sequence ID" value="QES58224.1"/>
    <property type="molecule type" value="Genomic_DNA"/>
</dbReference>
<organism evidence="12 13">
    <name type="scientific">Streptomyces venezuelae</name>
    <dbReference type="NCBI Taxonomy" id="54571"/>
    <lineage>
        <taxon>Bacteria</taxon>
        <taxon>Bacillati</taxon>
        <taxon>Actinomycetota</taxon>
        <taxon>Actinomycetes</taxon>
        <taxon>Kitasatosporales</taxon>
        <taxon>Streptomycetaceae</taxon>
        <taxon>Streptomyces</taxon>
    </lineage>
</organism>
<dbReference type="RefSeq" id="WP_150261137.1">
    <property type="nucleotide sequence ID" value="NZ_CP029189.1"/>
</dbReference>
<sequence>MVAEGSATPGRRRSVTRRALLGAAGLGAVAGGGALAAATVRESPAGPRGAAAAVPFHGPQQAGILHPRQTHAHLVAFDFGARTDRGRAGALLLRWSTAAERLARGEPVGEEISPPGSRVADTGVALGSGPAALTLTFGFGASFFDRVGLAPARPEALAPLPAFPDDRLDPARGGGDLFVQIAADDPLVGLHALRTVQRLAHGEAKTRWVMSGFTTAPVPGHTAPAHRNLMGQLDGTANPSPADAAARDRILVTGPGTPSWLTGGSYVVVRRIRMLLDHWETLPLEHREQAVGRRAADGSPLTGGGERTAPDLSASRPDGVPVIAYNAHVRLAAPATNGGATMLRRGWSYYDGLRADGTADAGMLFVAWQSDPRTGFVPVQQRLARGDALGRYLVHEASSLFVVPGGVRPGGYVGQALLEDGP</sequence>
<comment type="cofactor">
    <cofactor evidence="1">
        <name>heme b</name>
        <dbReference type="ChEBI" id="CHEBI:60344"/>
    </cofactor>
</comment>
<proteinExistence type="inferred from homology"/>
<dbReference type="PANTHER" id="PTHR30521:SF4">
    <property type="entry name" value="DEFERROCHELATASE"/>
    <property type="match status" value="1"/>
</dbReference>
<evidence type="ECO:0000256" key="5">
    <source>
        <dbReference type="ARBA" id="ARBA00022729"/>
    </source>
</evidence>
<feature type="domain" description="Dyp-type peroxidase N-terminal" evidence="10">
    <location>
        <begin position="61"/>
        <end position="213"/>
    </location>
</feature>
<keyword evidence="5" id="KW-0732">Signal</keyword>
<keyword evidence="7" id="KW-0408">Iron</keyword>
<keyword evidence="3" id="KW-0349">Heme</keyword>
<dbReference type="SUPFAM" id="SSF54909">
    <property type="entry name" value="Dimeric alpha+beta barrel"/>
    <property type="match status" value="1"/>
</dbReference>
<dbReference type="InterPro" id="IPR048327">
    <property type="entry name" value="Dyp_perox_N"/>
</dbReference>
<dbReference type="GO" id="GO:0046872">
    <property type="term" value="F:metal ion binding"/>
    <property type="evidence" value="ECO:0007669"/>
    <property type="project" value="UniProtKB-KW"/>
</dbReference>
<keyword evidence="2 12" id="KW-0575">Peroxidase</keyword>
<dbReference type="NCBIfam" id="TIGR01413">
    <property type="entry name" value="Dyp_perox_fam"/>
    <property type="match status" value="1"/>
</dbReference>
<evidence type="ECO:0000256" key="6">
    <source>
        <dbReference type="ARBA" id="ARBA00023002"/>
    </source>
</evidence>
<reference evidence="12 13" key="1">
    <citation type="submission" date="2018-05" db="EMBL/GenBank/DDBJ databases">
        <title>Streptomyces venezuelae.</title>
        <authorList>
            <person name="Kim W."/>
            <person name="Lee N."/>
            <person name="Cho B.-K."/>
        </authorList>
    </citation>
    <scope>NUCLEOTIDE SEQUENCE [LARGE SCALE GENOMIC DNA]</scope>
    <source>
        <strain evidence="12 13">ATCC 21018</strain>
    </source>
</reference>
<evidence type="ECO:0000256" key="3">
    <source>
        <dbReference type="ARBA" id="ARBA00022617"/>
    </source>
</evidence>
<dbReference type="PANTHER" id="PTHR30521">
    <property type="entry name" value="DEFERROCHELATASE/PEROXIDASE"/>
    <property type="match status" value="1"/>
</dbReference>
<dbReference type="PROSITE" id="PS51318">
    <property type="entry name" value="TAT"/>
    <property type="match status" value="1"/>
</dbReference>
<keyword evidence="6" id="KW-0560">Oxidoreductase</keyword>
<dbReference type="PROSITE" id="PS51404">
    <property type="entry name" value="DYP_PEROXIDASE"/>
    <property type="match status" value="1"/>
</dbReference>